<evidence type="ECO:0000313" key="2">
    <source>
        <dbReference type="Proteomes" id="UP001281410"/>
    </source>
</evidence>
<evidence type="ECO:0008006" key="3">
    <source>
        <dbReference type="Google" id="ProtNLM"/>
    </source>
</evidence>
<keyword evidence="2" id="KW-1185">Reference proteome</keyword>
<accession>A0AAE0E4G8</accession>
<protein>
    <recommendedName>
        <fullName evidence="3">DUF4283 domain-containing protein</fullName>
    </recommendedName>
</protein>
<proteinExistence type="predicted"/>
<organism evidence="1 2">
    <name type="scientific">Dipteronia sinensis</name>
    <dbReference type="NCBI Taxonomy" id="43782"/>
    <lineage>
        <taxon>Eukaryota</taxon>
        <taxon>Viridiplantae</taxon>
        <taxon>Streptophyta</taxon>
        <taxon>Embryophyta</taxon>
        <taxon>Tracheophyta</taxon>
        <taxon>Spermatophyta</taxon>
        <taxon>Magnoliopsida</taxon>
        <taxon>eudicotyledons</taxon>
        <taxon>Gunneridae</taxon>
        <taxon>Pentapetalae</taxon>
        <taxon>rosids</taxon>
        <taxon>malvids</taxon>
        <taxon>Sapindales</taxon>
        <taxon>Sapindaceae</taxon>
        <taxon>Hippocastanoideae</taxon>
        <taxon>Acereae</taxon>
        <taxon>Dipteronia</taxon>
    </lineage>
</organism>
<gene>
    <name evidence="1" type="ORF">Dsin_021179</name>
</gene>
<dbReference type="Proteomes" id="UP001281410">
    <property type="component" value="Unassembled WGS sequence"/>
</dbReference>
<evidence type="ECO:0000313" key="1">
    <source>
        <dbReference type="EMBL" id="KAK3207133.1"/>
    </source>
</evidence>
<name>A0AAE0E4G8_9ROSI</name>
<dbReference type="PANTHER" id="PTHR31286:SF167">
    <property type="entry name" value="OS09G0268800 PROTEIN"/>
    <property type="match status" value="1"/>
</dbReference>
<dbReference type="EMBL" id="JANJYJ010000006">
    <property type="protein sequence ID" value="KAK3207133.1"/>
    <property type="molecule type" value="Genomic_DNA"/>
</dbReference>
<sequence>MASEELHRLWDSFSLTDDDGPVSQVSREAQAERAITVSLFLVGKVRGPWHFDNNLLAFEKPIGAGLIASLSFNKVELWVQIHKISLICMNMNFAKLLADGRWRSDRAEVWKHRVGLEAAEDRDNCIFDKNKGDNMGSLDIADQRKIQDKAKKVTRANEQRKLSGVGNVREEGGMRESVEQRSSVNAGPQVTCDSDLMKNDISKGKGVAVEAGGNLGEVVEIPLESKECWGKFMRVKVAIDISKPLKRGNRVWIDEFREMVMAPVRYERLPDFFYACGMIRPVHMDCTNEEAKKRLWEACL</sequence>
<dbReference type="AlphaFoldDB" id="A0AAE0E4G8"/>
<reference evidence="1" key="1">
    <citation type="journal article" date="2023" name="Plant J.">
        <title>Genome sequences and population genomics provide insights into the demographic history, inbreeding, and mutation load of two 'living fossil' tree species of Dipteronia.</title>
        <authorList>
            <person name="Feng Y."/>
            <person name="Comes H.P."/>
            <person name="Chen J."/>
            <person name="Zhu S."/>
            <person name="Lu R."/>
            <person name="Zhang X."/>
            <person name="Li P."/>
            <person name="Qiu J."/>
            <person name="Olsen K.M."/>
            <person name="Qiu Y."/>
        </authorList>
    </citation>
    <scope>NUCLEOTIDE SEQUENCE</scope>
    <source>
        <strain evidence="1">NBL</strain>
    </source>
</reference>
<dbReference type="PANTHER" id="PTHR31286">
    <property type="entry name" value="GLYCINE-RICH CELL WALL STRUCTURAL PROTEIN 1.8-LIKE"/>
    <property type="match status" value="1"/>
</dbReference>
<comment type="caution">
    <text evidence="1">The sequence shown here is derived from an EMBL/GenBank/DDBJ whole genome shotgun (WGS) entry which is preliminary data.</text>
</comment>
<dbReference type="InterPro" id="IPR040256">
    <property type="entry name" value="At4g02000-like"/>
</dbReference>